<dbReference type="AlphaFoldDB" id="A0A8H8DKC6"/>
<accession>A0A8H8DKC6</accession>
<evidence type="ECO:0000313" key="3">
    <source>
        <dbReference type="Proteomes" id="UP000673691"/>
    </source>
</evidence>
<keyword evidence="3" id="KW-1185">Reference proteome</keyword>
<dbReference type="OrthoDB" id="20507at2759"/>
<protein>
    <recommendedName>
        <fullName evidence="1">G patch domain-containing protein</fullName>
    </recommendedName>
</protein>
<dbReference type="PANTHER" id="PTHR13384:SF19">
    <property type="entry name" value="G PATCH DOMAIN-CONTAINING PROTEIN 1"/>
    <property type="match status" value="1"/>
</dbReference>
<dbReference type="EMBL" id="JAEFCI010003485">
    <property type="protein sequence ID" value="KAG5461540.1"/>
    <property type="molecule type" value="Genomic_DNA"/>
</dbReference>
<name>A0A8H8DKC6_9FUNG</name>
<comment type="caution">
    <text evidence="2">The sequence shown here is derived from an EMBL/GenBank/DDBJ whole genome shotgun (WGS) entry which is preliminary data.</text>
</comment>
<reference evidence="2 3" key="1">
    <citation type="journal article" name="Sci. Rep.">
        <title>Genome-scale phylogenetic analyses confirm Olpidium as the closest living zoosporic fungus to the non-flagellated, terrestrial fungi.</title>
        <authorList>
            <person name="Chang Y."/>
            <person name="Rochon D."/>
            <person name="Sekimoto S."/>
            <person name="Wang Y."/>
            <person name="Chovatia M."/>
            <person name="Sandor L."/>
            <person name="Salamov A."/>
            <person name="Grigoriev I.V."/>
            <person name="Stajich J.E."/>
            <person name="Spatafora J.W."/>
        </authorList>
    </citation>
    <scope>NUCLEOTIDE SEQUENCE [LARGE SCALE GENOMIC DNA]</scope>
    <source>
        <strain evidence="2">S191</strain>
    </source>
</reference>
<evidence type="ECO:0000313" key="2">
    <source>
        <dbReference type="EMBL" id="KAG5461540.1"/>
    </source>
</evidence>
<dbReference type="Proteomes" id="UP000673691">
    <property type="component" value="Unassembled WGS sequence"/>
</dbReference>
<dbReference type="PANTHER" id="PTHR13384">
    <property type="entry name" value="G PATCH DOMAIN-CONTAINING PROTEIN 1"/>
    <property type="match status" value="1"/>
</dbReference>
<dbReference type="GO" id="GO:0006397">
    <property type="term" value="P:mRNA processing"/>
    <property type="evidence" value="ECO:0007669"/>
    <property type="project" value="InterPro"/>
</dbReference>
<feature type="non-terminal residue" evidence="2">
    <location>
        <position position="153"/>
    </location>
</feature>
<dbReference type="GO" id="GO:0003723">
    <property type="term" value="F:RNA binding"/>
    <property type="evidence" value="ECO:0007669"/>
    <property type="project" value="TreeGrafter"/>
</dbReference>
<dbReference type="Pfam" id="PF07713">
    <property type="entry name" value="DUF1604"/>
    <property type="match status" value="1"/>
</dbReference>
<dbReference type="InterPro" id="IPR011666">
    <property type="entry name" value="DUF1604"/>
</dbReference>
<evidence type="ECO:0000259" key="1">
    <source>
        <dbReference type="Pfam" id="PF07713"/>
    </source>
</evidence>
<gene>
    <name evidence="2" type="ORF">BJ554DRAFT_6245</name>
</gene>
<proteinExistence type="predicted"/>
<sequence length="153" mass="17066">MERSPAVSAPDTTTYVRALRAVASNDFYVRNCLWPSNPSFLLKTVGSKEGWTPSSFVSSRTTRAASRTARAEDFMDEEDLAVGGVCRSESDRDRGRVRHVGFHSASSGAEAGHRRDDGEGFELIDERMGLAARWEEYRTDFSMNLLLQAKIQL</sequence>
<feature type="domain" description="G patch" evidence="1">
    <location>
        <begin position="43"/>
        <end position="81"/>
    </location>
</feature>
<organism evidence="2 3">
    <name type="scientific">Olpidium bornovanus</name>
    <dbReference type="NCBI Taxonomy" id="278681"/>
    <lineage>
        <taxon>Eukaryota</taxon>
        <taxon>Fungi</taxon>
        <taxon>Fungi incertae sedis</taxon>
        <taxon>Olpidiomycota</taxon>
        <taxon>Olpidiomycotina</taxon>
        <taxon>Olpidiomycetes</taxon>
        <taxon>Olpidiales</taxon>
        <taxon>Olpidiaceae</taxon>
        <taxon>Olpidium</taxon>
    </lineage>
</organism>
<dbReference type="GO" id="GO:0005634">
    <property type="term" value="C:nucleus"/>
    <property type="evidence" value="ECO:0007669"/>
    <property type="project" value="TreeGrafter"/>
</dbReference>